<gene>
    <name evidence="8" type="ORF">CLV99_4096</name>
</gene>
<dbReference type="Pfam" id="PF07980">
    <property type="entry name" value="SusD_RagB"/>
    <property type="match status" value="1"/>
</dbReference>
<accession>A0A4R6WEK7</accession>
<dbReference type="InterPro" id="IPR012944">
    <property type="entry name" value="SusD_RagB_dom"/>
</dbReference>
<evidence type="ECO:0000256" key="5">
    <source>
        <dbReference type="ARBA" id="ARBA00023237"/>
    </source>
</evidence>
<reference evidence="8 9" key="1">
    <citation type="submission" date="2019-03" db="EMBL/GenBank/DDBJ databases">
        <title>Genomic Encyclopedia of Archaeal and Bacterial Type Strains, Phase II (KMG-II): from individual species to whole genera.</title>
        <authorList>
            <person name="Goeker M."/>
        </authorList>
    </citation>
    <scope>NUCLEOTIDE SEQUENCE [LARGE SCALE GENOMIC DNA]</scope>
    <source>
        <strain evidence="8 9">DSM 28353</strain>
    </source>
</reference>
<comment type="caution">
    <text evidence="8">The sequence shown here is derived from an EMBL/GenBank/DDBJ whole genome shotgun (WGS) entry which is preliminary data.</text>
</comment>
<comment type="subcellular location">
    <subcellularLocation>
        <location evidence="1">Cell outer membrane</location>
    </subcellularLocation>
</comment>
<evidence type="ECO:0000259" key="6">
    <source>
        <dbReference type="Pfam" id="PF07980"/>
    </source>
</evidence>
<comment type="similarity">
    <text evidence="2">Belongs to the SusD family.</text>
</comment>
<keyword evidence="4" id="KW-0472">Membrane</keyword>
<dbReference type="Gene3D" id="1.25.40.390">
    <property type="match status" value="1"/>
</dbReference>
<feature type="domain" description="RagB/SusD" evidence="6">
    <location>
        <begin position="334"/>
        <end position="452"/>
    </location>
</feature>
<dbReference type="AlphaFoldDB" id="A0A4R6WEK7"/>
<evidence type="ECO:0000256" key="4">
    <source>
        <dbReference type="ARBA" id="ARBA00023136"/>
    </source>
</evidence>
<evidence type="ECO:0000256" key="1">
    <source>
        <dbReference type="ARBA" id="ARBA00004442"/>
    </source>
</evidence>
<evidence type="ECO:0000256" key="2">
    <source>
        <dbReference type="ARBA" id="ARBA00006275"/>
    </source>
</evidence>
<dbReference type="EMBL" id="SNYV01000018">
    <property type="protein sequence ID" value="TDQ73660.1"/>
    <property type="molecule type" value="Genomic_DNA"/>
</dbReference>
<dbReference type="PROSITE" id="PS51257">
    <property type="entry name" value="PROKAR_LIPOPROTEIN"/>
    <property type="match status" value="1"/>
</dbReference>
<dbReference type="Pfam" id="PF14322">
    <property type="entry name" value="SusD-like_3"/>
    <property type="match status" value="1"/>
</dbReference>
<dbReference type="RefSeq" id="WP_133586252.1">
    <property type="nucleotide sequence ID" value="NZ_SNYV01000018.1"/>
</dbReference>
<feature type="domain" description="SusD-like N-terminal" evidence="7">
    <location>
        <begin position="23"/>
        <end position="223"/>
    </location>
</feature>
<evidence type="ECO:0000259" key="7">
    <source>
        <dbReference type="Pfam" id="PF14322"/>
    </source>
</evidence>
<organism evidence="8 9">
    <name type="scientific">Sphingobacterium yanglingense</name>
    <dbReference type="NCBI Taxonomy" id="1437280"/>
    <lineage>
        <taxon>Bacteria</taxon>
        <taxon>Pseudomonadati</taxon>
        <taxon>Bacteroidota</taxon>
        <taxon>Sphingobacteriia</taxon>
        <taxon>Sphingobacteriales</taxon>
        <taxon>Sphingobacteriaceae</taxon>
        <taxon>Sphingobacterium</taxon>
    </lineage>
</organism>
<dbReference type="GO" id="GO:0009279">
    <property type="term" value="C:cell outer membrane"/>
    <property type="evidence" value="ECO:0007669"/>
    <property type="project" value="UniProtKB-SubCell"/>
</dbReference>
<dbReference type="InterPro" id="IPR033985">
    <property type="entry name" value="SusD-like_N"/>
</dbReference>
<evidence type="ECO:0000313" key="9">
    <source>
        <dbReference type="Proteomes" id="UP000295292"/>
    </source>
</evidence>
<protein>
    <submittedName>
        <fullName evidence="8">SusD-like starch-binding protein associating with outer membrane</fullName>
    </submittedName>
</protein>
<evidence type="ECO:0000256" key="3">
    <source>
        <dbReference type="ARBA" id="ARBA00022729"/>
    </source>
</evidence>
<dbReference type="SUPFAM" id="SSF48452">
    <property type="entry name" value="TPR-like"/>
    <property type="match status" value="1"/>
</dbReference>
<evidence type="ECO:0000313" key="8">
    <source>
        <dbReference type="EMBL" id="TDQ73660.1"/>
    </source>
</evidence>
<dbReference type="OrthoDB" id="653598at2"/>
<sequence>MKAILKMVLVGIILNTLGACTHYLEMKPDQKMVVPQSLEDCDAILDDYFTMNAAYPVFGEAASDLYYLTEVDYKALTVNHDRGAYVWDPKLDLPVNSWQGGYKVVAMANLVLEVLKKIDRGEDVNRYDRILGSALFFRAYAYAQLADVFALPYESTTAESTMGLVLRNTANVDEISTRSSLKTTYARILADLEQAAELLPSSLVVKTRPSKAAAYAAIARVALIVQDFPEAEKAAESSLGLYSELIDFNGLNMNAAAPFANFNKEMLFYGVTLTSSVLNPAISKIDSFLFDSYANDDLRQKAFFKSNGNQSYAFKGKYDGQINYSSFAGIAVDEVYLILAESLAHRNKVSEAMEVLNRLLKTRWVTSKFMPMSANDKPQALDIIWTERKKSLIMRNLRWSDIKRQNLLREPKITLTRKLGNEAIYLPPNDLRFAFPIPMAVVKQTPSIIQNPR</sequence>
<dbReference type="Proteomes" id="UP000295292">
    <property type="component" value="Unassembled WGS sequence"/>
</dbReference>
<dbReference type="InterPro" id="IPR011990">
    <property type="entry name" value="TPR-like_helical_dom_sf"/>
</dbReference>
<keyword evidence="5" id="KW-0998">Cell outer membrane</keyword>
<proteinExistence type="inferred from homology"/>
<keyword evidence="3" id="KW-0732">Signal</keyword>
<keyword evidence="9" id="KW-1185">Reference proteome</keyword>
<name>A0A4R6WEK7_9SPHI</name>